<dbReference type="InterPro" id="IPR001764">
    <property type="entry name" value="Glyco_hydro_3_N"/>
</dbReference>
<dbReference type="EMBL" id="CYZE01000008">
    <property type="protein sequence ID" value="CUO59799.1"/>
    <property type="molecule type" value="Genomic_DNA"/>
</dbReference>
<dbReference type="InterPro" id="IPR036881">
    <property type="entry name" value="Glyco_hydro_3_C_sf"/>
</dbReference>
<dbReference type="InterPro" id="IPR017853">
    <property type="entry name" value="GH"/>
</dbReference>
<dbReference type="InterPro" id="IPR036962">
    <property type="entry name" value="Glyco_hydro_3_N_sf"/>
</dbReference>
<sequence>MIDLKANPFFLKDGDIAWVEKTLDGMSEEEKVGQLFCLHGDSDDFNELRRIVEAYHPGAMMYRPGAAEKIYENHKLLQEESKTPMLLAANLEAGGDGIGNEGTFFGRQIQVAASDNTEQAYRLGVIAGREGAAVGCNWAFAPVVDIDMNFSNPITNVRTYGSDPERVKRMSLAYMKGCQENGVAVSVKHFPGDGVDDRDQHLLASVNSLSVEEWDRTYGDIYSAMIRNGAKTIMAGHIMQPAYTRYFSPDIKDEDIMPGSLSPELLQGLLRGKLEFNGLIVTDATAMVGFGAMGRREDLIPGAIAAGCDMILFTRDLEEDVASMKKGIRDGVVTQERLDEAVRRILATKASLGLNTRKKNNTLMPPKEGLSVLKCQEHITWAYQLADESITLVKDTQKLIPVDPEKKKRAMVIVLGDAVSASGKPALGSLFIEELKKAGFKAERFDEKLHGALFYKAPVKQLRETYDIVFYFANIKTASNQTTVRINWKPPMGLDAPWFVKEIPTVFISIANPYHLQDVPMISTYINAYTANEFNPKVLVEKITGKSEFKGKAPNDPYCGYWDAAF</sequence>
<organism evidence="7 8">
    <name type="scientific">Hungatella hathewayi</name>
    <dbReference type="NCBI Taxonomy" id="154046"/>
    <lineage>
        <taxon>Bacteria</taxon>
        <taxon>Bacillati</taxon>
        <taxon>Bacillota</taxon>
        <taxon>Clostridia</taxon>
        <taxon>Lachnospirales</taxon>
        <taxon>Lachnospiraceae</taxon>
        <taxon>Hungatella</taxon>
    </lineage>
</organism>
<dbReference type="Gene3D" id="3.20.20.300">
    <property type="entry name" value="Glycoside hydrolase, family 3, N-terminal domain"/>
    <property type="match status" value="1"/>
</dbReference>
<keyword evidence="5 7" id="KW-0326">Glycosidase</keyword>
<reference evidence="7 8" key="1">
    <citation type="submission" date="2015-09" db="EMBL/GenBank/DDBJ databases">
        <authorList>
            <consortium name="Pathogen Informatics"/>
        </authorList>
    </citation>
    <scope>NUCLEOTIDE SEQUENCE [LARGE SCALE GENOMIC DNA]</scope>
    <source>
        <strain evidence="7 8">2789STDY5608850</strain>
    </source>
</reference>
<feature type="domain" description="Glycoside hydrolase family 3 N-terminal" evidence="6">
    <location>
        <begin position="29"/>
        <end position="346"/>
    </location>
</feature>
<evidence type="ECO:0000259" key="6">
    <source>
        <dbReference type="Pfam" id="PF00933"/>
    </source>
</evidence>
<keyword evidence="4 7" id="KW-0378">Hydrolase</keyword>
<dbReference type="GO" id="GO:0005975">
    <property type="term" value="P:carbohydrate metabolic process"/>
    <property type="evidence" value="ECO:0007669"/>
    <property type="project" value="InterPro"/>
</dbReference>
<dbReference type="Gene3D" id="3.40.50.1700">
    <property type="entry name" value="Glycoside hydrolase family 3 C-terminal domain"/>
    <property type="match status" value="1"/>
</dbReference>
<dbReference type="PROSITE" id="PS00775">
    <property type="entry name" value="GLYCOSYL_HYDROL_F3"/>
    <property type="match status" value="1"/>
</dbReference>
<evidence type="ECO:0000256" key="2">
    <source>
        <dbReference type="ARBA" id="ARBA00005336"/>
    </source>
</evidence>
<dbReference type="GO" id="GO:0009254">
    <property type="term" value="P:peptidoglycan turnover"/>
    <property type="evidence" value="ECO:0007669"/>
    <property type="project" value="TreeGrafter"/>
</dbReference>
<dbReference type="Pfam" id="PF00933">
    <property type="entry name" value="Glyco_hydro_3"/>
    <property type="match status" value="1"/>
</dbReference>
<evidence type="ECO:0000256" key="3">
    <source>
        <dbReference type="ARBA" id="ARBA00012663"/>
    </source>
</evidence>
<accession>A0A174GFZ9</accession>
<evidence type="ECO:0000256" key="5">
    <source>
        <dbReference type="ARBA" id="ARBA00023295"/>
    </source>
</evidence>
<dbReference type="PANTHER" id="PTHR30480">
    <property type="entry name" value="BETA-HEXOSAMINIDASE-RELATED"/>
    <property type="match status" value="1"/>
</dbReference>
<dbReference type="InterPro" id="IPR050226">
    <property type="entry name" value="NagZ_Beta-hexosaminidase"/>
</dbReference>
<evidence type="ECO:0000256" key="4">
    <source>
        <dbReference type="ARBA" id="ARBA00022801"/>
    </source>
</evidence>
<evidence type="ECO:0000313" key="8">
    <source>
        <dbReference type="Proteomes" id="UP000095651"/>
    </source>
</evidence>
<protein>
    <recommendedName>
        <fullName evidence="3">beta-N-acetylhexosaminidase</fullName>
        <ecNumber evidence="3">3.2.1.52</ecNumber>
    </recommendedName>
</protein>
<dbReference type="SUPFAM" id="SSF51445">
    <property type="entry name" value="(Trans)glycosidases"/>
    <property type="match status" value="1"/>
</dbReference>
<gene>
    <name evidence="7" type="primary">nag3_3</name>
    <name evidence="7" type="ORF">ERS852407_03326</name>
</gene>
<dbReference type="EC" id="3.2.1.52" evidence="3"/>
<evidence type="ECO:0000256" key="1">
    <source>
        <dbReference type="ARBA" id="ARBA00001231"/>
    </source>
</evidence>
<dbReference type="RefSeq" id="WP_055656854.1">
    <property type="nucleotide sequence ID" value="NZ_CABIXC010000008.1"/>
</dbReference>
<evidence type="ECO:0000313" key="7">
    <source>
        <dbReference type="EMBL" id="CUO59799.1"/>
    </source>
</evidence>
<comment type="similarity">
    <text evidence="2">Belongs to the glycosyl hydrolase 3 family.</text>
</comment>
<comment type="catalytic activity">
    <reaction evidence="1">
        <text>Hydrolysis of terminal non-reducing N-acetyl-D-hexosamine residues in N-acetyl-beta-D-hexosaminides.</text>
        <dbReference type="EC" id="3.2.1.52"/>
    </reaction>
</comment>
<dbReference type="GO" id="GO:0004563">
    <property type="term" value="F:beta-N-acetylhexosaminidase activity"/>
    <property type="evidence" value="ECO:0007669"/>
    <property type="project" value="UniProtKB-EC"/>
</dbReference>
<dbReference type="PANTHER" id="PTHR30480:SF13">
    <property type="entry name" value="BETA-HEXOSAMINIDASE"/>
    <property type="match status" value="1"/>
</dbReference>
<dbReference type="Proteomes" id="UP000095651">
    <property type="component" value="Unassembled WGS sequence"/>
</dbReference>
<dbReference type="InterPro" id="IPR019800">
    <property type="entry name" value="Glyco_hydro_3_AS"/>
</dbReference>
<name>A0A174GFZ9_9FIRM</name>
<dbReference type="AlphaFoldDB" id="A0A174GFZ9"/>
<proteinExistence type="inferred from homology"/>